<dbReference type="SMART" id="SM00064">
    <property type="entry name" value="FYVE"/>
    <property type="match status" value="1"/>
</dbReference>
<keyword evidence="2 4" id="KW-0863">Zinc-finger</keyword>
<name>A0A9W6ZJC3_9STRA</name>
<reference evidence="8" key="1">
    <citation type="journal article" date="2023" name="Commun. Biol.">
        <title>Genome analysis of Parmales, the sister group of diatoms, reveals the evolutionary specialization of diatoms from phago-mixotrophs to photoautotrophs.</title>
        <authorList>
            <person name="Ban H."/>
            <person name="Sato S."/>
            <person name="Yoshikawa S."/>
            <person name="Yamada K."/>
            <person name="Nakamura Y."/>
            <person name="Ichinomiya M."/>
            <person name="Sato N."/>
            <person name="Blanc-Mathieu R."/>
            <person name="Endo H."/>
            <person name="Kuwata A."/>
            <person name="Ogata H."/>
        </authorList>
    </citation>
    <scope>NUCLEOTIDE SEQUENCE [LARGE SCALE GENOMIC DNA]</scope>
</reference>
<keyword evidence="1" id="KW-0479">Metal-binding</keyword>
<dbReference type="Gene3D" id="3.40.630.30">
    <property type="match status" value="1"/>
</dbReference>
<dbReference type="GO" id="GO:0008270">
    <property type="term" value="F:zinc ion binding"/>
    <property type="evidence" value="ECO:0007669"/>
    <property type="project" value="UniProtKB-KW"/>
</dbReference>
<feature type="region of interest" description="Disordered" evidence="5">
    <location>
        <begin position="448"/>
        <end position="503"/>
    </location>
</feature>
<sequence length="503" mass="56047">MSSLQIMPLHEACAKTNVASEYIKSSLIKVFARTFFDEEVLGRSVGVTYQEMLTFCRTYVEVARLEQMSYIAVESGSSNVVAFLMVEDVAGPTAKTVKTGAMDALEKSTSDSLGKIFHCLESLHQVFKAKIGVDYRNPLRRGQYFHILSAGAIPEVRGSGVVMAMVAKMYMHLVESEDNNYLGMVTEATSFASQRLLKRTLLPEFGWVIEKDLSDFKNPDGKPMFKTVQTKTINLSYQFAASHGSLERTFQEALFYLGSDPHLLEGIPHIALRVYALHTLSVAGSAKSPRIFSLNLVNRAKYNAVQTLLKENNTITEIRQELVDIVQHTFPGWHQSLKSIRSVPISSSTQAKLMNALIKNINAVNSESINLNAIWVPDKFTSTCMRCTSKFSFTHRKHHCRICGLVVCQNCTPTNIPLPSWFKVDGLHRVCLHCVDATLGTEVERAMNEGKRSNANGARPRVNSRHGIRSLSSDTSGLQGAKERKGSVFKNPFGRKSKNRLNK</sequence>
<dbReference type="Pfam" id="PF01363">
    <property type="entry name" value="FYVE"/>
    <property type="match status" value="1"/>
</dbReference>
<evidence type="ECO:0000256" key="5">
    <source>
        <dbReference type="SAM" id="MobiDB-lite"/>
    </source>
</evidence>
<dbReference type="InterPro" id="IPR017455">
    <property type="entry name" value="Znf_FYVE-rel"/>
</dbReference>
<dbReference type="EMBL" id="BLQM01000045">
    <property type="protein sequence ID" value="GMH55437.1"/>
    <property type="molecule type" value="Genomic_DNA"/>
</dbReference>
<evidence type="ECO:0000256" key="4">
    <source>
        <dbReference type="PROSITE-ProRule" id="PRU00091"/>
    </source>
</evidence>
<dbReference type="InterPro" id="IPR011011">
    <property type="entry name" value="Znf_FYVE_PHD"/>
</dbReference>
<dbReference type="Gene3D" id="3.30.40.10">
    <property type="entry name" value="Zinc/RING finger domain, C3HC4 (zinc finger)"/>
    <property type="match status" value="1"/>
</dbReference>
<dbReference type="InterPro" id="IPR052113">
    <property type="entry name" value="FYVE-type_Zinc_Finger"/>
</dbReference>
<dbReference type="InterPro" id="IPR000306">
    <property type="entry name" value="Znf_FYVE"/>
</dbReference>
<feature type="domain" description="FYVE-type" evidence="6">
    <location>
        <begin position="378"/>
        <end position="439"/>
    </location>
</feature>
<proteinExistence type="predicted"/>
<organism evidence="7 8">
    <name type="scientific">Triparma laevis f. inornata</name>
    <dbReference type="NCBI Taxonomy" id="1714386"/>
    <lineage>
        <taxon>Eukaryota</taxon>
        <taxon>Sar</taxon>
        <taxon>Stramenopiles</taxon>
        <taxon>Ochrophyta</taxon>
        <taxon>Bolidophyceae</taxon>
        <taxon>Parmales</taxon>
        <taxon>Triparmaceae</taxon>
        <taxon>Triparma</taxon>
    </lineage>
</organism>
<dbReference type="Proteomes" id="UP001162640">
    <property type="component" value="Unassembled WGS sequence"/>
</dbReference>
<dbReference type="AlphaFoldDB" id="A0A9W6ZJC3"/>
<evidence type="ECO:0000256" key="2">
    <source>
        <dbReference type="ARBA" id="ARBA00022771"/>
    </source>
</evidence>
<accession>A0A9W6ZJC3</accession>
<dbReference type="PANTHER" id="PTHR39490:SF8">
    <property type="entry name" value="ZINC FINGER FYVE DOMAIN-CONTAINING PROTEIN 21"/>
    <property type="match status" value="1"/>
</dbReference>
<keyword evidence="3" id="KW-0862">Zinc</keyword>
<dbReference type="PANTHER" id="PTHR39490">
    <property type="entry name" value="ARRESTIN DOMAIN-CONTAINING PROTEIN D"/>
    <property type="match status" value="1"/>
</dbReference>
<dbReference type="PROSITE" id="PS50178">
    <property type="entry name" value="ZF_FYVE"/>
    <property type="match status" value="1"/>
</dbReference>
<protein>
    <recommendedName>
        <fullName evidence="6">FYVE-type domain-containing protein</fullName>
    </recommendedName>
</protein>
<comment type="caution">
    <text evidence="7">The sequence shown here is derived from an EMBL/GenBank/DDBJ whole genome shotgun (WGS) entry which is preliminary data.</text>
</comment>
<evidence type="ECO:0000256" key="3">
    <source>
        <dbReference type="ARBA" id="ARBA00022833"/>
    </source>
</evidence>
<feature type="compositionally biased region" description="Basic residues" evidence="5">
    <location>
        <begin position="493"/>
        <end position="503"/>
    </location>
</feature>
<dbReference type="InterPro" id="IPR013083">
    <property type="entry name" value="Znf_RING/FYVE/PHD"/>
</dbReference>
<evidence type="ECO:0000259" key="6">
    <source>
        <dbReference type="PROSITE" id="PS50178"/>
    </source>
</evidence>
<evidence type="ECO:0000313" key="8">
    <source>
        <dbReference type="Proteomes" id="UP001162640"/>
    </source>
</evidence>
<evidence type="ECO:0000313" key="7">
    <source>
        <dbReference type="EMBL" id="GMH55437.1"/>
    </source>
</evidence>
<evidence type="ECO:0000256" key="1">
    <source>
        <dbReference type="ARBA" id="ARBA00022723"/>
    </source>
</evidence>
<gene>
    <name evidence="7" type="ORF">TL16_g01907</name>
</gene>
<dbReference type="SUPFAM" id="SSF57903">
    <property type="entry name" value="FYVE/PHD zinc finger"/>
    <property type="match status" value="1"/>
</dbReference>